<reference evidence="2" key="1">
    <citation type="submission" date="2022-11" db="EMBL/GenBank/DDBJ databases">
        <title>Minimal conservation of predation-associated metabolite biosynthetic gene clusters underscores biosynthetic potential of Myxococcota including descriptions for ten novel species: Archangium lansinium sp. nov., Myxococcus landrumus sp. nov., Nannocystis bai.</title>
        <authorList>
            <person name="Ahearne A."/>
            <person name="Stevens C."/>
            <person name="Phillips K."/>
        </authorList>
    </citation>
    <scope>NUCLEOTIDE SEQUENCE</scope>
    <source>
        <strain evidence="2">Na p29</strain>
    </source>
</reference>
<organism evidence="2 3">
    <name type="scientific">Nannocystis pusilla</name>
    <dbReference type="NCBI Taxonomy" id="889268"/>
    <lineage>
        <taxon>Bacteria</taxon>
        <taxon>Pseudomonadati</taxon>
        <taxon>Myxococcota</taxon>
        <taxon>Polyangia</taxon>
        <taxon>Nannocystales</taxon>
        <taxon>Nannocystaceae</taxon>
        <taxon>Nannocystis</taxon>
    </lineage>
</organism>
<dbReference type="Proteomes" id="UP001150924">
    <property type="component" value="Unassembled WGS sequence"/>
</dbReference>
<name>A0A9X3IWN4_9BACT</name>
<dbReference type="EMBL" id="JAPNKE010000002">
    <property type="protein sequence ID" value="MCY1006611.1"/>
    <property type="molecule type" value="Genomic_DNA"/>
</dbReference>
<feature type="transmembrane region" description="Helical" evidence="1">
    <location>
        <begin position="6"/>
        <end position="25"/>
    </location>
</feature>
<evidence type="ECO:0000313" key="3">
    <source>
        <dbReference type="Proteomes" id="UP001150924"/>
    </source>
</evidence>
<dbReference type="AlphaFoldDB" id="A0A9X3IWN4"/>
<keyword evidence="1" id="KW-0812">Transmembrane</keyword>
<protein>
    <submittedName>
        <fullName evidence="2">Uncharacterized protein</fullName>
    </submittedName>
</protein>
<keyword evidence="3" id="KW-1185">Reference proteome</keyword>
<gene>
    <name evidence="2" type="ORF">OV079_13830</name>
</gene>
<comment type="caution">
    <text evidence="2">The sequence shown here is derived from an EMBL/GenBank/DDBJ whole genome shotgun (WGS) entry which is preliminary data.</text>
</comment>
<evidence type="ECO:0000256" key="1">
    <source>
        <dbReference type="SAM" id="Phobius"/>
    </source>
</evidence>
<proteinExistence type="predicted"/>
<dbReference type="RefSeq" id="WP_267768887.1">
    <property type="nucleotide sequence ID" value="NZ_JAPNKE010000002.1"/>
</dbReference>
<accession>A0A9X3IWN4</accession>
<evidence type="ECO:0000313" key="2">
    <source>
        <dbReference type="EMBL" id="MCY1006611.1"/>
    </source>
</evidence>
<keyword evidence="1" id="KW-1133">Transmembrane helix</keyword>
<keyword evidence="1" id="KW-0472">Membrane</keyword>
<sequence length="53" mass="5853">MKKWYFWVTTIAIAAAAGAITGIAIQAARDERADDLDEGARLRFQPEGLGLRF</sequence>